<evidence type="ECO:0000256" key="1">
    <source>
        <dbReference type="ARBA" id="ARBA00004141"/>
    </source>
</evidence>
<dbReference type="AlphaFoldDB" id="A0A662YUK3"/>
<organism evidence="7 8">
    <name type="scientific">Acipenser ruthenus</name>
    <name type="common">Sterlet sturgeon</name>
    <dbReference type="NCBI Taxonomy" id="7906"/>
    <lineage>
        <taxon>Eukaryota</taxon>
        <taxon>Metazoa</taxon>
        <taxon>Chordata</taxon>
        <taxon>Craniata</taxon>
        <taxon>Vertebrata</taxon>
        <taxon>Euteleostomi</taxon>
        <taxon>Actinopterygii</taxon>
        <taxon>Chondrostei</taxon>
        <taxon>Acipenseriformes</taxon>
        <taxon>Acipenseridae</taxon>
        <taxon>Acipenser</taxon>
    </lineage>
</organism>
<keyword evidence="4 6" id="KW-1133">Transmembrane helix</keyword>
<evidence type="ECO:0000313" key="8">
    <source>
        <dbReference type="Proteomes" id="UP000289886"/>
    </source>
</evidence>
<dbReference type="GO" id="GO:0016020">
    <property type="term" value="C:membrane"/>
    <property type="evidence" value="ECO:0007669"/>
    <property type="project" value="UniProtKB-SubCell"/>
</dbReference>
<dbReference type="InterPro" id="IPR036259">
    <property type="entry name" value="MFS_trans_sf"/>
</dbReference>
<dbReference type="PANTHER" id="PTHR23506:SF26">
    <property type="entry name" value="MFS-TYPE TRANSPORTER SLC18B1"/>
    <property type="match status" value="1"/>
</dbReference>
<gene>
    <name evidence="7" type="ORF">EOD39_10082</name>
</gene>
<evidence type="ECO:0000256" key="2">
    <source>
        <dbReference type="ARBA" id="ARBA00022448"/>
    </source>
</evidence>
<sequence>MSLFVMEKFNLPAGYVGLVFLGLALSYSLSSPLLGVVSDKMPTLRKWLMVIGGLSSAAGFCLLGPAPFFNIKSENGFEEGLSTLGLVSGMFGAVWSCGLDNISNGTVFTLMCFITRSIDAVGFAATLPSSFAVIGRFQYIGELQ</sequence>
<keyword evidence="3 6" id="KW-0812">Transmembrane</keyword>
<feature type="transmembrane region" description="Helical" evidence="6">
    <location>
        <begin position="12"/>
        <end position="35"/>
    </location>
</feature>
<feature type="transmembrane region" description="Helical" evidence="6">
    <location>
        <begin position="47"/>
        <end position="69"/>
    </location>
</feature>
<feature type="transmembrane region" description="Helical" evidence="6">
    <location>
        <begin position="120"/>
        <end position="139"/>
    </location>
</feature>
<comment type="subcellular location">
    <subcellularLocation>
        <location evidence="1">Membrane</location>
        <topology evidence="1">Multi-pass membrane protein</topology>
    </subcellularLocation>
</comment>
<reference evidence="7 8" key="1">
    <citation type="submission" date="2019-01" db="EMBL/GenBank/DDBJ databases">
        <title>Draft Genome and Complete Hox-Cluster Characterization of the Sterlet Sturgeon (Acipenser ruthenus).</title>
        <authorList>
            <person name="Wei Q."/>
        </authorList>
    </citation>
    <scope>NUCLEOTIDE SEQUENCE [LARGE SCALE GENOMIC DNA]</scope>
    <source>
        <strain evidence="7">WHYD16114868_AA</strain>
        <tissue evidence="7">Blood</tissue>
    </source>
</reference>
<comment type="caution">
    <text evidence="7">The sequence shown here is derived from an EMBL/GenBank/DDBJ whole genome shotgun (WGS) entry which is preliminary data.</text>
</comment>
<name>A0A662YUK3_ACIRT</name>
<evidence type="ECO:0000256" key="5">
    <source>
        <dbReference type="ARBA" id="ARBA00023136"/>
    </source>
</evidence>
<evidence type="ECO:0000313" key="7">
    <source>
        <dbReference type="EMBL" id="RXN00190.1"/>
    </source>
</evidence>
<proteinExistence type="predicted"/>
<dbReference type="SUPFAM" id="SSF103473">
    <property type="entry name" value="MFS general substrate transporter"/>
    <property type="match status" value="1"/>
</dbReference>
<evidence type="ECO:0000256" key="3">
    <source>
        <dbReference type="ARBA" id="ARBA00022692"/>
    </source>
</evidence>
<evidence type="ECO:0000256" key="6">
    <source>
        <dbReference type="SAM" id="Phobius"/>
    </source>
</evidence>
<keyword evidence="8" id="KW-1185">Reference proteome</keyword>
<accession>A0A662YUK3</accession>
<protein>
    <submittedName>
        <fullName evidence="7">MFS-type transporter SLC18B1</fullName>
    </submittedName>
</protein>
<dbReference type="Proteomes" id="UP000289886">
    <property type="component" value="Unassembled WGS sequence"/>
</dbReference>
<dbReference type="GO" id="GO:0022857">
    <property type="term" value="F:transmembrane transporter activity"/>
    <property type="evidence" value="ECO:0007669"/>
    <property type="project" value="TreeGrafter"/>
</dbReference>
<dbReference type="InterPro" id="IPR050930">
    <property type="entry name" value="MFS_Vesicular_Transporter"/>
</dbReference>
<dbReference type="EMBL" id="SCEB01000225">
    <property type="protein sequence ID" value="RXN00190.1"/>
    <property type="molecule type" value="Genomic_DNA"/>
</dbReference>
<feature type="transmembrane region" description="Helical" evidence="6">
    <location>
        <begin position="81"/>
        <end position="99"/>
    </location>
</feature>
<keyword evidence="2" id="KW-0813">Transport</keyword>
<dbReference type="PANTHER" id="PTHR23506">
    <property type="entry name" value="GH10249P"/>
    <property type="match status" value="1"/>
</dbReference>
<evidence type="ECO:0000256" key="4">
    <source>
        <dbReference type="ARBA" id="ARBA00022989"/>
    </source>
</evidence>
<dbReference type="Gene3D" id="1.20.1250.20">
    <property type="entry name" value="MFS general substrate transporter like domains"/>
    <property type="match status" value="1"/>
</dbReference>
<keyword evidence="5 6" id="KW-0472">Membrane</keyword>